<dbReference type="HOGENOM" id="CLU_000288_81_2_1"/>
<accession>M5G0Q7</accession>
<feature type="domain" description="Protein kinase" evidence="9">
    <location>
        <begin position="59"/>
        <end position="399"/>
    </location>
</feature>
<dbReference type="InterPro" id="IPR011009">
    <property type="entry name" value="Kinase-like_dom_sf"/>
</dbReference>
<dbReference type="InterPro" id="IPR051334">
    <property type="entry name" value="SRPK"/>
</dbReference>
<dbReference type="GeneID" id="63687757"/>
<dbReference type="SUPFAM" id="SSF56112">
    <property type="entry name" value="Protein kinase-like (PK-like)"/>
    <property type="match status" value="1"/>
</dbReference>
<evidence type="ECO:0000256" key="7">
    <source>
        <dbReference type="ARBA" id="ARBA00047899"/>
    </source>
</evidence>
<dbReference type="PANTHER" id="PTHR47634">
    <property type="entry name" value="PROTEIN KINASE DOMAIN-CONTAINING PROTEIN-RELATED"/>
    <property type="match status" value="1"/>
</dbReference>
<dbReference type="InterPro" id="IPR000719">
    <property type="entry name" value="Prot_kinase_dom"/>
</dbReference>
<dbReference type="EC" id="2.7.11.1" evidence="1"/>
<dbReference type="GO" id="GO:0005524">
    <property type="term" value="F:ATP binding"/>
    <property type="evidence" value="ECO:0007669"/>
    <property type="project" value="UniProtKB-KW"/>
</dbReference>
<organism evidence="10 11">
    <name type="scientific">Dacryopinax primogenitus (strain DJM 731)</name>
    <name type="common">Brown rot fungus</name>
    <dbReference type="NCBI Taxonomy" id="1858805"/>
    <lineage>
        <taxon>Eukaryota</taxon>
        <taxon>Fungi</taxon>
        <taxon>Dikarya</taxon>
        <taxon>Basidiomycota</taxon>
        <taxon>Agaricomycotina</taxon>
        <taxon>Dacrymycetes</taxon>
        <taxon>Dacrymycetales</taxon>
        <taxon>Dacrymycetaceae</taxon>
        <taxon>Dacryopinax</taxon>
    </lineage>
</organism>
<sequence length="458" mass="50025">MRPKQYVSPVLVQPDTLLDHRPGARFHDAGSDDVEDLEYYRPGGYCPIMLHSWLCNGRYEVLHKLGSGGSSTQWLARDHEDGILVAIKVLAAELQENANTELLTAQRLRSIVVDSSSLQHIRVPLSNFLETSANGLHTCLVQPLTGPSLRQMLCRPGLIQGTTRVRADLVPKLASEAGSAIRLLHENGMALHDMTSSNWAFSLLESVLKWTDAELYQMVGRPEVRPVRTVDGSAVAPHAPSEVVEPANMLGPAMAPFLQESIICIDIGDTVPVPQGTIQRQPTVPLHYQSPEAMLQEQIGLTSDIWSFALLMFEMLSGYPLIDPMWASDNEVLRQIEALLDKPPNSLRSLLVNDSPMPCSLEQGREPATTTKTRIILETKLRSIANRDNDGVVLEEPILAALGSQLSEREVQCWAGLLSPMLSCSPADRPRIGLVCASLDKALGAGEGSTEEAGRESG</sequence>
<keyword evidence="11" id="KW-1185">Reference proteome</keyword>
<dbReference type="GO" id="GO:0050684">
    <property type="term" value="P:regulation of mRNA processing"/>
    <property type="evidence" value="ECO:0007669"/>
    <property type="project" value="TreeGrafter"/>
</dbReference>
<comment type="catalytic activity">
    <reaction evidence="7">
        <text>L-threonyl-[protein] + ATP = O-phospho-L-threonyl-[protein] + ADP + H(+)</text>
        <dbReference type="Rhea" id="RHEA:46608"/>
        <dbReference type="Rhea" id="RHEA-COMP:11060"/>
        <dbReference type="Rhea" id="RHEA-COMP:11605"/>
        <dbReference type="ChEBI" id="CHEBI:15378"/>
        <dbReference type="ChEBI" id="CHEBI:30013"/>
        <dbReference type="ChEBI" id="CHEBI:30616"/>
        <dbReference type="ChEBI" id="CHEBI:61977"/>
        <dbReference type="ChEBI" id="CHEBI:456216"/>
        <dbReference type="EC" id="2.7.11.1"/>
    </reaction>
</comment>
<name>M5G0Q7_DACPD</name>
<evidence type="ECO:0000259" key="9">
    <source>
        <dbReference type="PROSITE" id="PS50011"/>
    </source>
</evidence>
<keyword evidence="3" id="KW-0808">Transferase</keyword>
<dbReference type="PANTHER" id="PTHR47634:SF9">
    <property type="entry name" value="PROTEIN KINASE DOMAIN-CONTAINING PROTEIN-RELATED"/>
    <property type="match status" value="1"/>
</dbReference>
<evidence type="ECO:0000256" key="3">
    <source>
        <dbReference type="ARBA" id="ARBA00022679"/>
    </source>
</evidence>
<dbReference type="EMBL" id="JH795863">
    <property type="protein sequence ID" value="EJU01690.1"/>
    <property type="molecule type" value="Genomic_DNA"/>
</dbReference>
<dbReference type="GO" id="GO:0005737">
    <property type="term" value="C:cytoplasm"/>
    <property type="evidence" value="ECO:0007669"/>
    <property type="project" value="TreeGrafter"/>
</dbReference>
<keyword evidence="4" id="KW-0547">Nucleotide-binding</keyword>
<reference evidence="10 11" key="1">
    <citation type="journal article" date="2012" name="Science">
        <title>The Paleozoic origin of enzymatic lignin decomposition reconstructed from 31 fungal genomes.</title>
        <authorList>
            <person name="Floudas D."/>
            <person name="Binder M."/>
            <person name="Riley R."/>
            <person name="Barry K."/>
            <person name="Blanchette R.A."/>
            <person name="Henrissat B."/>
            <person name="Martinez A.T."/>
            <person name="Otillar R."/>
            <person name="Spatafora J.W."/>
            <person name="Yadav J.S."/>
            <person name="Aerts A."/>
            <person name="Benoit I."/>
            <person name="Boyd A."/>
            <person name="Carlson A."/>
            <person name="Copeland A."/>
            <person name="Coutinho P.M."/>
            <person name="de Vries R.P."/>
            <person name="Ferreira P."/>
            <person name="Findley K."/>
            <person name="Foster B."/>
            <person name="Gaskell J."/>
            <person name="Glotzer D."/>
            <person name="Gorecki P."/>
            <person name="Heitman J."/>
            <person name="Hesse C."/>
            <person name="Hori C."/>
            <person name="Igarashi K."/>
            <person name="Jurgens J.A."/>
            <person name="Kallen N."/>
            <person name="Kersten P."/>
            <person name="Kohler A."/>
            <person name="Kuees U."/>
            <person name="Kumar T.K.A."/>
            <person name="Kuo A."/>
            <person name="LaButti K."/>
            <person name="Larrondo L.F."/>
            <person name="Lindquist E."/>
            <person name="Ling A."/>
            <person name="Lombard V."/>
            <person name="Lucas S."/>
            <person name="Lundell T."/>
            <person name="Martin R."/>
            <person name="McLaughlin D.J."/>
            <person name="Morgenstern I."/>
            <person name="Morin E."/>
            <person name="Murat C."/>
            <person name="Nagy L.G."/>
            <person name="Nolan M."/>
            <person name="Ohm R.A."/>
            <person name="Patyshakuliyeva A."/>
            <person name="Rokas A."/>
            <person name="Ruiz-Duenas F.J."/>
            <person name="Sabat G."/>
            <person name="Salamov A."/>
            <person name="Samejima M."/>
            <person name="Schmutz J."/>
            <person name="Slot J.C."/>
            <person name="St John F."/>
            <person name="Stenlid J."/>
            <person name="Sun H."/>
            <person name="Sun S."/>
            <person name="Syed K."/>
            <person name="Tsang A."/>
            <person name="Wiebenga A."/>
            <person name="Young D."/>
            <person name="Pisabarro A."/>
            <person name="Eastwood D.C."/>
            <person name="Martin F."/>
            <person name="Cullen D."/>
            <person name="Grigoriev I.V."/>
            <person name="Hibbett D.S."/>
        </authorList>
    </citation>
    <scope>NUCLEOTIDE SEQUENCE [LARGE SCALE GENOMIC DNA]</scope>
    <source>
        <strain evidence="10 11">DJM-731 SS1</strain>
    </source>
</reference>
<dbReference type="InterPro" id="IPR001245">
    <property type="entry name" value="Ser-Thr/Tyr_kinase_cat_dom"/>
</dbReference>
<evidence type="ECO:0000313" key="10">
    <source>
        <dbReference type="EMBL" id="EJU01690.1"/>
    </source>
</evidence>
<dbReference type="SMART" id="SM00220">
    <property type="entry name" value="S_TKc"/>
    <property type="match status" value="1"/>
</dbReference>
<keyword evidence="5 10" id="KW-0418">Kinase</keyword>
<evidence type="ECO:0000256" key="8">
    <source>
        <dbReference type="ARBA" id="ARBA00048679"/>
    </source>
</evidence>
<dbReference type="GO" id="GO:0004674">
    <property type="term" value="F:protein serine/threonine kinase activity"/>
    <property type="evidence" value="ECO:0007669"/>
    <property type="project" value="UniProtKB-KW"/>
</dbReference>
<dbReference type="GO" id="GO:0005634">
    <property type="term" value="C:nucleus"/>
    <property type="evidence" value="ECO:0007669"/>
    <property type="project" value="TreeGrafter"/>
</dbReference>
<dbReference type="Pfam" id="PF07714">
    <property type="entry name" value="PK_Tyr_Ser-Thr"/>
    <property type="match status" value="1"/>
</dbReference>
<dbReference type="PROSITE" id="PS50011">
    <property type="entry name" value="PROTEIN_KINASE_DOM"/>
    <property type="match status" value="1"/>
</dbReference>
<dbReference type="Proteomes" id="UP000030653">
    <property type="component" value="Unassembled WGS sequence"/>
</dbReference>
<dbReference type="GO" id="GO:0000245">
    <property type="term" value="P:spliceosomal complex assembly"/>
    <property type="evidence" value="ECO:0007669"/>
    <property type="project" value="TreeGrafter"/>
</dbReference>
<evidence type="ECO:0000256" key="2">
    <source>
        <dbReference type="ARBA" id="ARBA00022527"/>
    </source>
</evidence>
<protein>
    <recommendedName>
        <fullName evidence="1">non-specific serine/threonine protein kinase</fullName>
        <ecNumber evidence="1">2.7.11.1</ecNumber>
    </recommendedName>
</protein>
<evidence type="ECO:0000256" key="6">
    <source>
        <dbReference type="ARBA" id="ARBA00022840"/>
    </source>
</evidence>
<dbReference type="RefSeq" id="XP_040628587.1">
    <property type="nucleotide sequence ID" value="XM_040772695.1"/>
</dbReference>
<comment type="catalytic activity">
    <reaction evidence="8">
        <text>L-seryl-[protein] + ATP = O-phospho-L-seryl-[protein] + ADP + H(+)</text>
        <dbReference type="Rhea" id="RHEA:17989"/>
        <dbReference type="Rhea" id="RHEA-COMP:9863"/>
        <dbReference type="Rhea" id="RHEA-COMP:11604"/>
        <dbReference type="ChEBI" id="CHEBI:15378"/>
        <dbReference type="ChEBI" id="CHEBI:29999"/>
        <dbReference type="ChEBI" id="CHEBI:30616"/>
        <dbReference type="ChEBI" id="CHEBI:83421"/>
        <dbReference type="ChEBI" id="CHEBI:456216"/>
        <dbReference type="EC" id="2.7.11.1"/>
    </reaction>
</comment>
<gene>
    <name evidence="10" type="ORF">DACRYDRAFT_22135</name>
</gene>
<proteinExistence type="predicted"/>
<evidence type="ECO:0000256" key="1">
    <source>
        <dbReference type="ARBA" id="ARBA00012513"/>
    </source>
</evidence>
<dbReference type="OrthoDB" id="5979581at2759"/>
<evidence type="ECO:0000256" key="5">
    <source>
        <dbReference type="ARBA" id="ARBA00022777"/>
    </source>
</evidence>
<dbReference type="STRING" id="1858805.M5G0Q7"/>
<keyword evidence="2" id="KW-0723">Serine/threonine-protein kinase</keyword>
<dbReference type="Gene3D" id="3.30.200.20">
    <property type="entry name" value="Phosphorylase Kinase, domain 1"/>
    <property type="match status" value="1"/>
</dbReference>
<evidence type="ECO:0000313" key="11">
    <source>
        <dbReference type="Proteomes" id="UP000030653"/>
    </source>
</evidence>
<dbReference type="OMA" id="ESIICID"/>
<dbReference type="AlphaFoldDB" id="M5G0Q7"/>
<keyword evidence="6" id="KW-0067">ATP-binding</keyword>
<evidence type="ECO:0000256" key="4">
    <source>
        <dbReference type="ARBA" id="ARBA00022741"/>
    </source>
</evidence>
<dbReference type="Gene3D" id="1.10.510.10">
    <property type="entry name" value="Transferase(Phosphotransferase) domain 1"/>
    <property type="match status" value="1"/>
</dbReference>